<dbReference type="EMBL" id="MEWY01000002">
    <property type="protein sequence ID" value="OGC87500.1"/>
    <property type="molecule type" value="Genomic_DNA"/>
</dbReference>
<dbReference type="Proteomes" id="UP000176943">
    <property type="component" value="Unassembled WGS sequence"/>
</dbReference>
<accession>A0A1F4Y0K4</accession>
<proteinExistence type="predicted"/>
<reference evidence="1 2" key="1">
    <citation type="journal article" date="2016" name="Nat. Commun.">
        <title>Thousands of microbial genomes shed light on interconnected biogeochemical processes in an aquifer system.</title>
        <authorList>
            <person name="Anantharaman K."/>
            <person name="Brown C.T."/>
            <person name="Hug L.A."/>
            <person name="Sharon I."/>
            <person name="Castelle C.J."/>
            <person name="Probst A.J."/>
            <person name="Thomas B.C."/>
            <person name="Singh A."/>
            <person name="Wilkins M.J."/>
            <person name="Karaoz U."/>
            <person name="Brodie E.L."/>
            <person name="Williams K.H."/>
            <person name="Hubbard S.S."/>
            <person name="Banfield J.F."/>
        </authorList>
    </citation>
    <scope>NUCLEOTIDE SEQUENCE [LARGE SCALE GENOMIC DNA]</scope>
</reference>
<comment type="caution">
    <text evidence="1">The sequence shown here is derived from an EMBL/GenBank/DDBJ whole genome shotgun (WGS) entry which is preliminary data.</text>
</comment>
<protein>
    <submittedName>
        <fullName evidence="1">Uncharacterized protein</fullName>
    </submittedName>
</protein>
<dbReference type="AlphaFoldDB" id="A0A1F4Y0K4"/>
<name>A0A1F4Y0K4_9BACT</name>
<sequence>MAKDFSSRFSREPVTEIRGTTRAARYFISQVREWTDRVGVNKTTVSDAEKEYKGKEIPELEGLVLSRPENWQNIPERWLALANVLEKKYEARNNKKKLQ</sequence>
<evidence type="ECO:0000313" key="2">
    <source>
        <dbReference type="Proteomes" id="UP000176943"/>
    </source>
</evidence>
<organism evidence="1 2">
    <name type="scientific">Candidatus Adlerbacteria bacterium RIFCSPLOWO2_01_FULL_54_16</name>
    <dbReference type="NCBI Taxonomy" id="1797244"/>
    <lineage>
        <taxon>Bacteria</taxon>
        <taxon>Candidatus Adleribacteriota</taxon>
    </lineage>
</organism>
<gene>
    <name evidence="1" type="ORF">A3B33_02530</name>
</gene>
<evidence type="ECO:0000313" key="1">
    <source>
        <dbReference type="EMBL" id="OGC87500.1"/>
    </source>
</evidence>